<dbReference type="RefSeq" id="WP_145905317.1">
    <property type="nucleotide sequence ID" value="NZ_BAAAMZ010000011.1"/>
</dbReference>
<organism evidence="2 3">
    <name type="scientific">Kitasatospora viridis</name>
    <dbReference type="NCBI Taxonomy" id="281105"/>
    <lineage>
        <taxon>Bacteria</taxon>
        <taxon>Bacillati</taxon>
        <taxon>Actinomycetota</taxon>
        <taxon>Actinomycetes</taxon>
        <taxon>Kitasatosporales</taxon>
        <taxon>Streptomycetaceae</taxon>
        <taxon>Kitasatospora</taxon>
    </lineage>
</organism>
<name>A0A561UHZ9_9ACTN</name>
<dbReference type="EMBL" id="VIWT01000001">
    <property type="protein sequence ID" value="TWF98970.1"/>
    <property type="molecule type" value="Genomic_DNA"/>
</dbReference>
<dbReference type="AlphaFoldDB" id="A0A561UHZ9"/>
<evidence type="ECO:0000313" key="3">
    <source>
        <dbReference type="Proteomes" id="UP000317940"/>
    </source>
</evidence>
<accession>A0A561UHZ9</accession>
<reference evidence="2 3" key="1">
    <citation type="submission" date="2019-06" db="EMBL/GenBank/DDBJ databases">
        <title>Sequencing the genomes of 1000 actinobacteria strains.</title>
        <authorList>
            <person name="Klenk H.-P."/>
        </authorList>
    </citation>
    <scope>NUCLEOTIDE SEQUENCE [LARGE SCALE GENOMIC DNA]</scope>
    <source>
        <strain evidence="2 3">DSM 44826</strain>
    </source>
</reference>
<dbReference type="OrthoDB" id="3872603at2"/>
<sequence length="427" mass="42662">MRASVISRFAKIVTPAAAVADTSWVRRLAATVPLAAVLMTGAVACGPTGAAHAPATGGAGSPSVAVPGAGVSPVATPSAAPSTSSTPGVQTDPGAPSAAPSSPSAAPSSPSAAPSRSAAPYKASAAAAGDTNPAQEVAISFHGLAGTELPVAGTAPTTNGFTVTWTNTSGHRIDAVAPVVAAQHYQGARCRQTSEVQGNLQRLDGSHWTDLPLSQGTGMDYAYTGDPVAFALAPGASRTISYRLGLGADNAPGTLDIEADAVRPVSADSHPFLTRAVQPVTVADAHRPTAAMPTMTPRPTSVAVGGPAAEVQVEAGNFTGAPMGWLKPRLLLADPAGLLRAQDVTVEVMANGNWTKLPVSEDCDGITADASAVQVLSAPSGRVFEYEFRFALAPTTAQGIGKLTVAAGAIGDGHYAAPVSTEVSVTR</sequence>
<keyword evidence="3" id="KW-1185">Reference proteome</keyword>
<comment type="caution">
    <text evidence="2">The sequence shown here is derived from an EMBL/GenBank/DDBJ whole genome shotgun (WGS) entry which is preliminary data.</text>
</comment>
<evidence type="ECO:0000256" key="1">
    <source>
        <dbReference type="SAM" id="MobiDB-lite"/>
    </source>
</evidence>
<feature type="region of interest" description="Disordered" evidence="1">
    <location>
        <begin position="70"/>
        <end position="117"/>
    </location>
</feature>
<dbReference type="Proteomes" id="UP000317940">
    <property type="component" value="Unassembled WGS sequence"/>
</dbReference>
<gene>
    <name evidence="2" type="ORF">FHX73_112800</name>
</gene>
<proteinExistence type="predicted"/>
<protein>
    <submittedName>
        <fullName evidence="2">Uncharacterized protein</fullName>
    </submittedName>
</protein>
<evidence type="ECO:0000313" key="2">
    <source>
        <dbReference type="EMBL" id="TWF98970.1"/>
    </source>
</evidence>